<dbReference type="EMBL" id="FNPZ01000004">
    <property type="protein sequence ID" value="SDZ45555.1"/>
    <property type="molecule type" value="Genomic_DNA"/>
</dbReference>
<evidence type="ECO:0000313" key="4">
    <source>
        <dbReference type="Proteomes" id="UP000198891"/>
    </source>
</evidence>
<accession>A0A1H3T761</accession>
<proteinExistence type="predicted"/>
<dbReference type="PANTHER" id="PTHR30466">
    <property type="entry name" value="FLAVIN REDUCTASE"/>
    <property type="match status" value="1"/>
</dbReference>
<dbReference type="SMART" id="SM00903">
    <property type="entry name" value="Flavin_Reduct"/>
    <property type="match status" value="1"/>
</dbReference>
<dbReference type="AlphaFoldDB" id="A0A1H3T761"/>
<dbReference type="InterPro" id="IPR012349">
    <property type="entry name" value="Split_barrel_FMN-bd"/>
</dbReference>
<organism evidence="3 4">
    <name type="scientific">Herbiconiux ginsengi</name>
    <dbReference type="NCBI Taxonomy" id="381665"/>
    <lineage>
        <taxon>Bacteria</taxon>
        <taxon>Bacillati</taxon>
        <taxon>Actinomycetota</taxon>
        <taxon>Actinomycetes</taxon>
        <taxon>Micrococcales</taxon>
        <taxon>Microbacteriaceae</taxon>
        <taxon>Herbiconiux</taxon>
    </lineage>
</organism>
<dbReference type="Proteomes" id="UP000198891">
    <property type="component" value="Unassembled WGS sequence"/>
</dbReference>
<dbReference type="Pfam" id="PF01613">
    <property type="entry name" value="Flavin_Reduct"/>
    <property type="match status" value="1"/>
</dbReference>
<dbReference type="RefSeq" id="WP_092557095.1">
    <property type="nucleotide sequence ID" value="NZ_FNPZ01000004.1"/>
</dbReference>
<dbReference type="GO" id="GO:0006208">
    <property type="term" value="P:pyrimidine nucleobase catabolic process"/>
    <property type="evidence" value="ECO:0007669"/>
    <property type="project" value="TreeGrafter"/>
</dbReference>
<evidence type="ECO:0000313" key="3">
    <source>
        <dbReference type="EMBL" id="SDZ45555.1"/>
    </source>
</evidence>
<keyword evidence="1" id="KW-0560">Oxidoreductase</keyword>
<feature type="domain" description="Flavin reductase like" evidence="2">
    <location>
        <begin position="28"/>
        <end position="174"/>
    </location>
</feature>
<dbReference type="Gene3D" id="2.30.110.10">
    <property type="entry name" value="Electron Transport, Fmn-binding Protein, Chain A"/>
    <property type="match status" value="1"/>
</dbReference>
<dbReference type="GO" id="GO:0042602">
    <property type="term" value="F:riboflavin reductase (NADPH) activity"/>
    <property type="evidence" value="ECO:0007669"/>
    <property type="project" value="TreeGrafter"/>
</dbReference>
<dbReference type="PANTHER" id="PTHR30466:SF1">
    <property type="entry name" value="FMN REDUCTASE (NADH) RUTF"/>
    <property type="match status" value="1"/>
</dbReference>
<name>A0A1H3T761_9MICO</name>
<reference evidence="3 4" key="1">
    <citation type="submission" date="2016-10" db="EMBL/GenBank/DDBJ databases">
        <authorList>
            <person name="de Groot N.N."/>
        </authorList>
    </citation>
    <scope>NUCLEOTIDE SEQUENCE [LARGE SCALE GENOMIC DNA]</scope>
    <source>
        <strain evidence="3 4">CGMCC 4.3491</strain>
    </source>
</reference>
<dbReference type="STRING" id="381665.SAMN05216554_4012"/>
<dbReference type="SUPFAM" id="SSF50475">
    <property type="entry name" value="FMN-binding split barrel"/>
    <property type="match status" value="1"/>
</dbReference>
<sequence>MSVTDRNAFQHIAESVSDLSPEEFKGAFRSHPAGVAVVTAQGENGPAAMTVSSLFSVSAVPPLLVFSASALSSSTASIRSAETLVVHMLTSDDLELARLCATSGADRFDGSIPWSRLDTGEPYFEGVKTTLRGQIVNQLDAGASTLIIVKALDVRNQGVSVARPLVYHNRTWHALDGASTIAG</sequence>
<keyword evidence="4" id="KW-1185">Reference proteome</keyword>
<protein>
    <submittedName>
        <fullName evidence="3">NADH-FMN oxidoreductase RutF, flavin reductase (DIM6/NTAB) family</fullName>
    </submittedName>
</protein>
<gene>
    <name evidence="3" type="ORF">SAMN05216554_4012</name>
</gene>
<evidence type="ECO:0000259" key="2">
    <source>
        <dbReference type="SMART" id="SM00903"/>
    </source>
</evidence>
<dbReference type="InterPro" id="IPR002563">
    <property type="entry name" value="Flavin_Rdtase-like_dom"/>
</dbReference>
<dbReference type="InterPro" id="IPR050268">
    <property type="entry name" value="NADH-dep_flavin_reductase"/>
</dbReference>
<dbReference type="GO" id="GO:0010181">
    <property type="term" value="F:FMN binding"/>
    <property type="evidence" value="ECO:0007669"/>
    <property type="project" value="InterPro"/>
</dbReference>
<dbReference type="OrthoDB" id="8901155at2"/>
<evidence type="ECO:0000256" key="1">
    <source>
        <dbReference type="ARBA" id="ARBA00023002"/>
    </source>
</evidence>